<dbReference type="Gene3D" id="3.90.550.10">
    <property type="entry name" value="Spore Coat Polysaccharide Biosynthesis Protein SpsA, Chain A"/>
    <property type="match status" value="1"/>
</dbReference>
<dbReference type="Pfam" id="PF02348">
    <property type="entry name" value="CTP_transf_3"/>
    <property type="match status" value="1"/>
</dbReference>
<dbReference type="NCBIfam" id="TIGR03584">
    <property type="entry name" value="PseF"/>
    <property type="match status" value="1"/>
</dbReference>
<dbReference type="InterPro" id="IPR020039">
    <property type="entry name" value="PseF"/>
</dbReference>
<sequence length="228" mass="25379">MNISNLAVITARGGSKRIPRKNIKEFFGRPMLSYAVTAAKGAGIFDEIAVSTDDEEIARVALNLGAKVPFMRSAKTSDDFATTADVLNEVLDEYAKLGVKPATLCCIYPCVPFLTGEILKEAYRQFVSSGADSLVPVVKFSFPIQRAFRIENSGFLTYAQPQNASKRSQDLEPMYHDVGMFYFYKTEASASPKVLPFIMDEKTVQDIDTPEDWATAEMKYKILQAQNR</sequence>
<proteinExistence type="inferred from homology"/>
<dbReference type="Proteomes" id="UP000552683">
    <property type="component" value="Unassembled WGS sequence"/>
</dbReference>
<dbReference type="CDD" id="cd02513">
    <property type="entry name" value="CMP-NeuAc_Synthase"/>
    <property type="match status" value="1"/>
</dbReference>
<gene>
    <name evidence="3" type="primary">pseF</name>
    <name evidence="3" type="ORF">H7R39_10595</name>
</gene>
<dbReference type="AlphaFoldDB" id="A0A842JCB9"/>
<keyword evidence="3" id="KW-0808">Transferase</keyword>
<dbReference type="PANTHER" id="PTHR21485:SF6">
    <property type="entry name" value="N-ACYLNEURAMINATE CYTIDYLYLTRANSFERASE-RELATED"/>
    <property type="match status" value="1"/>
</dbReference>
<dbReference type="InterPro" id="IPR003329">
    <property type="entry name" value="Cytidylyl_trans"/>
</dbReference>
<protein>
    <recommendedName>
        <fullName evidence="2">Pseudaminic acid cytidylyltransferase</fullName>
        <ecNumber evidence="2">2.7.7.81</ecNumber>
    </recommendedName>
</protein>
<evidence type="ECO:0000256" key="1">
    <source>
        <dbReference type="ARBA" id="ARBA00010726"/>
    </source>
</evidence>
<comment type="similarity">
    <text evidence="1">Belongs to the CMP-NeuNAc synthase family.</text>
</comment>
<dbReference type="SUPFAM" id="SSF53448">
    <property type="entry name" value="Nucleotide-diphospho-sugar transferases"/>
    <property type="match status" value="1"/>
</dbReference>
<dbReference type="GO" id="GO:0008781">
    <property type="term" value="F:N-acylneuraminate cytidylyltransferase activity"/>
    <property type="evidence" value="ECO:0007669"/>
    <property type="project" value="TreeGrafter"/>
</dbReference>
<evidence type="ECO:0000313" key="3">
    <source>
        <dbReference type="EMBL" id="MBC2883692.1"/>
    </source>
</evidence>
<reference evidence="3 4" key="1">
    <citation type="submission" date="2020-08" db="EMBL/GenBank/DDBJ databases">
        <title>Complete genome and description of Campylobacter massiliensis Marseille-Q3452 sp. nov.</title>
        <authorList>
            <person name="Antezack A."/>
        </authorList>
    </citation>
    <scope>NUCLEOTIDE SEQUENCE [LARGE SCALE GENOMIC DNA]</scope>
    <source>
        <strain evidence="3 4">Marseille-Q3452</strain>
    </source>
</reference>
<dbReference type="PANTHER" id="PTHR21485">
    <property type="entry name" value="HAD SUPERFAMILY MEMBERS CMAS AND KDSC"/>
    <property type="match status" value="1"/>
</dbReference>
<comment type="caution">
    <text evidence="3">The sequence shown here is derived from an EMBL/GenBank/DDBJ whole genome shotgun (WGS) entry which is preliminary data.</text>
</comment>
<dbReference type="EMBL" id="JACLZK010000002">
    <property type="protein sequence ID" value="MBC2883692.1"/>
    <property type="molecule type" value="Genomic_DNA"/>
</dbReference>
<keyword evidence="3" id="KW-0548">Nucleotidyltransferase</keyword>
<evidence type="ECO:0000313" key="4">
    <source>
        <dbReference type="Proteomes" id="UP000552683"/>
    </source>
</evidence>
<dbReference type="InterPro" id="IPR029044">
    <property type="entry name" value="Nucleotide-diphossugar_trans"/>
</dbReference>
<dbReference type="InterPro" id="IPR050793">
    <property type="entry name" value="CMP-NeuNAc_synthase"/>
</dbReference>
<accession>A0A842JCB9</accession>
<dbReference type="EC" id="2.7.7.81" evidence="2"/>
<dbReference type="RefSeq" id="WP_185899252.1">
    <property type="nucleotide sequence ID" value="NZ_JACLZK010000002.1"/>
</dbReference>
<evidence type="ECO:0000256" key="2">
    <source>
        <dbReference type="NCBIfam" id="TIGR03584"/>
    </source>
</evidence>
<organism evidence="3 4">
    <name type="scientific">Campylobacter massiliensis</name>
    <dbReference type="NCBI Taxonomy" id="2762557"/>
    <lineage>
        <taxon>Bacteria</taxon>
        <taxon>Pseudomonadati</taxon>
        <taxon>Campylobacterota</taxon>
        <taxon>Epsilonproteobacteria</taxon>
        <taxon>Campylobacterales</taxon>
        <taxon>Campylobacteraceae</taxon>
        <taxon>Campylobacter</taxon>
    </lineage>
</organism>
<name>A0A842JCB9_9BACT</name>
<keyword evidence="4" id="KW-1185">Reference proteome</keyword>